<accession>A0AB39C5J4</accession>
<organism evidence="1">
    <name type="scientific">Campylobacter phage vB_CJ12660_3PH123</name>
    <dbReference type="NCBI Taxonomy" id="3236702"/>
    <lineage>
        <taxon>Viruses</taxon>
    </lineage>
</organism>
<name>A0AB39C5J4_9VIRU</name>
<protein>
    <submittedName>
        <fullName evidence="1">Uncharacterized protein</fullName>
    </submittedName>
</protein>
<proteinExistence type="predicted"/>
<sequence length="35" mass="3998">MLTCLGVEKGGSKMWDKILTILILILELIRELIKL</sequence>
<reference evidence="1" key="1">
    <citation type="submission" date="2024-06" db="EMBL/GenBank/DDBJ databases">
        <authorList>
            <person name="Mutai I.J."/>
            <person name="Gurusinghe A."/>
            <person name="Wang B."/>
            <person name="Clark M."/>
            <person name="Bhandare S.G."/>
        </authorList>
    </citation>
    <scope>NUCLEOTIDE SEQUENCE</scope>
</reference>
<evidence type="ECO:0000313" key="1">
    <source>
        <dbReference type="EMBL" id="XDJ01770.1"/>
    </source>
</evidence>
<dbReference type="EMBL" id="PP935708">
    <property type="protein sequence ID" value="XDJ01770.1"/>
    <property type="molecule type" value="Genomic_DNA"/>
</dbReference>